<feature type="domain" description="Peptidase M16 N-terminal" evidence="1">
    <location>
        <begin position="62"/>
        <end position="192"/>
    </location>
</feature>
<dbReference type="PANTHER" id="PTHR11851">
    <property type="entry name" value="METALLOPROTEASE"/>
    <property type="match status" value="1"/>
</dbReference>
<accession>A0A948RVY3</accession>
<dbReference type="GO" id="GO:0046872">
    <property type="term" value="F:metal ion binding"/>
    <property type="evidence" value="ECO:0007669"/>
    <property type="project" value="InterPro"/>
</dbReference>
<comment type="caution">
    <text evidence="3">The sequence shown here is derived from an EMBL/GenBank/DDBJ whole genome shotgun (WGS) entry which is preliminary data.</text>
</comment>
<dbReference type="InterPro" id="IPR007863">
    <property type="entry name" value="Peptidase_M16_C"/>
</dbReference>
<dbReference type="Gene3D" id="3.30.830.10">
    <property type="entry name" value="Metalloenzyme, LuxS/M16 peptidase-like"/>
    <property type="match status" value="2"/>
</dbReference>
<sequence length="454" mass="51101">MRKAQRGTILLSLFLAAVTVLALTSGVLADKNRAGSLDVEGTALDNGMKIYLAPRGEVPIVTFEAMIVAGTMDEPADKAGLSFAVGELLNRGTASYTAQELANTLDNLGADLSVNADYDYTTVTLSILSKDSEKGLEMLREVLDHATFADEEVERKRSEVAAYLEQLKDNYVDVVRKDFYRLIYGEHPYYRPQQGTEESVAAMTPKDLRDFYSTYFVPNNISISAVGQFDPKEMAGLLRSAFGDWKSGDIPPRTPPPMPEPRWQVETIQRDVTQATIRMGQIGLARNHPDYTKARLMNYILGGSGFGSRLMANLREDRGLTYGVYSNFWPRKDKGYFFASTQAINDSMNVAIREILKEIKLLQDKGVTADELKWAKMYYTGNMPLQLQSNDQLAHLVLEQQFYGLENEFWLKEIEEMQTMTREDLQQAAKDLITPEKFTIVVLANFETMALDYK</sequence>
<evidence type="ECO:0000313" key="3">
    <source>
        <dbReference type="EMBL" id="MBU2689967.1"/>
    </source>
</evidence>
<feature type="domain" description="Peptidase M16 C-terminal" evidence="2">
    <location>
        <begin position="203"/>
        <end position="376"/>
    </location>
</feature>
<dbReference type="Pfam" id="PF05193">
    <property type="entry name" value="Peptidase_M16_C"/>
    <property type="match status" value="1"/>
</dbReference>
<proteinExistence type="predicted"/>
<evidence type="ECO:0000313" key="4">
    <source>
        <dbReference type="Proteomes" id="UP000777784"/>
    </source>
</evidence>
<evidence type="ECO:0000259" key="2">
    <source>
        <dbReference type="Pfam" id="PF05193"/>
    </source>
</evidence>
<dbReference type="PANTHER" id="PTHR11851:SF224">
    <property type="entry name" value="PROCESSING PROTEASE"/>
    <property type="match status" value="1"/>
</dbReference>
<protein>
    <submittedName>
        <fullName evidence="3">Insulinase family protein</fullName>
    </submittedName>
</protein>
<dbReference type="SUPFAM" id="SSF63411">
    <property type="entry name" value="LuxS/MPP-like metallohydrolase"/>
    <property type="match status" value="2"/>
</dbReference>
<dbReference type="EMBL" id="JAHJDP010000022">
    <property type="protein sequence ID" value="MBU2689967.1"/>
    <property type="molecule type" value="Genomic_DNA"/>
</dbReference>
<dbReference type="InterPro" id="IPR050361">
    <property type="entry name" value="MPP/UQCRC_Complex"/>
</dbReference>
<dbReference type="Proteomes" id="UP000777784">
    <property type="component" value="Unassembled WGS sequence"/>
</dbReference>
<dbReference type="AlphaFoldDB" id="A0A948RVY3"/>
<name>A0A948RVY3_UNCEI</name>
<reference evidence="3" key="1">
    <citation type="submission" date="2021-05" db="EMBL/GenBank/DDBJ databases">
        <title>Energy efficiency and biological interactions define the core microbiome of deep oligotrophic groundwater.</title>
        <authorList>
            <person name="Mehrshad M."/>
            <person name="Lopez-Fernandez M."/>
            <person name="Bell E."/>
            <person name="Bernier-Latmani R."/>
            <person name="Bertilsson S."/>
            <person name="Dopson M."/>
        </authorList>
    </citation>
    <scope>NUCLEOTIDE SEQUENCE</scope>
    <source>
        <strain evidence="3">Modern_marine.mb.64</strain>
    </source>
</reference>
<dbReference type="InterPro" id="IPR011765">
    <property type="entry name" value="Pept_M16_N"/>
</dbReference>
<organism evidence="3 4">
    <name type="scientific">Eiseniibacteriota bacterium</name>
    <dbReference type="NCBI Taxonomy" id="2212470"/>
    <lineage>
        <taxon>Bacteria</taxon>
        <taxon>Candidatus Eiseniibacteriota</taxon>
    </lineage>
</organism>
<evidence type="ECO:0000259" key="1">
    <source>
        <dbReference type="Pfam" id="PF00675"/>
    </source>
</evidence>
<dbReference type="InterPro" id="IPR011249">
    <property type="entry name" value="Metalloenz_LuxS/M16"/>
</dbReference>
<gene>
    <name evidence="3" type="ORF">KJ970_03505</name>
</gene>
<dbReference type="Pfam" id="PF00675">
    <property type="entry name" value="Peptidase_M16"/>
    <property type="match status" value="1"/>
</dbReference>